<dbReference type="InterPro" id="IPR011049">
    <property type="entry name" value="Serralysin-like_metalloprot_C"/>
</dbReference>
<comment type="caution">
    <text evidence="2">The sequence shown here is derived from an EMBL/GenBank/DDBJ whole genome shotgun (WGS) entry which is preliminary data.</text>
</comment>
<dbReference type="Pfam" id="PF00353">
    <property type="entry name" value="HemolysinCabind"/>
    <property type="match status" value="6"/>
</dbReference>
<protein>
    <submittedName>
        <fullName evidence="2">Calcium-binding protein</fullName>
    </submittedName>
</protein>
<evidence type="ECO:0000256" key="1">
    <source>
        <dbReference type="SAM" id="MobiDB-lite"/>
    </source>
</evidence>
<dbReference type="Gene3D" id="2.150.10.10">
    <property type="entry name" value="Serralysin-like metalloprotease, C-terminal"/>
    <property type="match status" value="2"/>
</dbReference>
<dbReference type="RefSeq" id="WP_215610939.1">
    <property type="nucleotide sequence ID" value="NZ_JADOES010000063.1"/>
</dbReference>
<feature type="region of interest" description="Disordered" evidence="1">
    <location>
        <begin position="1"/>
        <end position="23"/>
    </location>
</feature>
<dbReference type="PRINTS" id="PR00313">
    <property type="entry name" value="CABNDNGRPT"/>
</dbReference>
<dbReference type="EMBL" id="JADOES010000063">
    <property type="protein sequence ID" value="MBT9317876.1"/>
    <property type="molecule type" value="Genomic_DNA"/>
</dbReference>
<feature type="compositionally biased region" description="Polar residues" evidence="1">
    <location>
        <begin position="1"/>
        <end position="11"/>
    </location>
</feature>
<sequence>MKQKTNTNYSAKSKRKMPNLSGHGAFEDDILNAGLGDDKIKGGTKNEHLYGDLALTAADFRSNGTLLNKTNRQHGNDQLKGNGGDDWLQDQLGRDLMFGGDGDDVLVSVSDSNIPRENPKIAANVDDGNDVDKLVFRKKFYNPKGLQANDRMTGGAGSDTFKFELLINAPEDIYKKHTRKNGSINWGMNGVAGENNNYHDHWVEGIGRDVITDFSGAGGEGDQILITGHTVEYKVIKESNKQVTLGVYSDQGADGVRGGGAHDLDVLGVIQVNHDGNFNLNKDVTVVKNDLGSFQDKHRSQPNILGGGFGSNKIRGGAQDEVLYGDVALTANNFKPNGDISRKTRKQFGNDRIVGKGGNDWLQDQLGRDRMFGGDGNDVLVSLSDSNTPRENTKIGANVDDGNDVDKLIFGKRFYNPDGLQANDRLTGGGGADTFKFGLLINAPEDIYKKHIKRDGLINWGMNGVAGENDNYHDHWVEGIGRDTITDFSGTGGEGDKIVITGHTVEYKVIKESTSQITLGIYSDQGGDGVRGGGAHDLDVLGVIKVNHDGNFNLNKDISVVKADLGSF</sequence>
<dbReference type="GO" id="GO:0005509">
    <property type="term" value="F:calcium ion binding"/>
    <property type="evidence" value="ECO:0007669"/>
    <property type="project" value="InterPro"/>
</dbReference>
<dbReference type="InterPro" id="IPR001343">
    <property type="entry name" value="Hemolysn_Ca-bd"/>
</dbReference>
<dbReference type="AlphaFoldDB" id="A0A947GSB6"/>
<reference evidence="2" key="1">
    <citation type="submission" date="2020-11" db="EMBL/GenBank/DDBJ databases">
        <authorList>
            <person name="Konstantinou D."/>
            <person name="Gkelis S."/>
            <person name="Popin R."/>
            <person name="Fewer D."/>
            <person name="Sivonen K."/>
        </authorList>
    </citation>
    <scope>NUCLEOTIDE SEQUENCE</scope>
    <source>
        <strain evidence="2">TAU-MAC 1115</strain>
    </source>
</reference>
<accession>A0A947GSB6</accession>
<dbReference type="SUPFAM" id="SSF51120">
    <property type="entry name" value="beta-Roll"/>
    <property type="match status" value="2"/>
</dbReference>
<name>A0A947GSB6_9CYAN</name>
<organism evidence="2 3">
    <name type="scientific">Leptothoe spongobia TAU-MAC 1115</name>
    <dbReference type="NCBI Taxonomy" id="1967444"/>
    <lineage>
        <taxon>Bacteria</taxon>
        <taxon>Bacillati</taxon>
        <taxon>Cyanobacteriota</taxon>
        <taxon>Cyanophyceae</taxon>
        <taxon>Nodosilineales</taxon>
        <taxon>Cymatolegaceae</taxon>
        <taxon>Leptothoe</taxon>
        <taxon>Leptothoe spongobia</taxon>
    </lineage>
</organism>
<dbReference type="Proteomes" id="UP000717364">
    <property type="component" value="Unassembled WGS sequence"/>
</dbReference>
<keyword evidence="3" id="KW-1185">Reference proteome</keyword>
<evidence type="ECO:0000313" key="3">
    <source>
        <dbReference type="Proteomes" id="UP000717364"/>
    </source>
</evidence>
<reference evidence="2" key="2">
    <citation type="journal article" date="2021" name="Mar. Drugs">
        <title>Genome Reduction and Secondary Metabolism of the Marine Sponge-Associated Cyanobacterium Leptothoe.</title>
        <authorList>
            <person name="Konstantinou D."/>
            <person name="Popin R.V."/>
            <person name="Fewer D.P."/>
            <person name="Sivonen K."/>
            <person name="Gkelis S."/>
        </authorList>
    </citation>
    <scope>NUCLEOTIDE SEQUENCE</scope>
    <source>
        <strain evidence="2">TAU-MAC 1115</strain>
    </source>
</reference>
<proteinExistence type="predicted"/>
<gene>
    <name evidence="2" type="ORF">IXB50_20875</name>
</gene>
<evidence type="ECO:0000313" key="2">
    <source>
        <dbReference type="EMBL" id="MBT9317876.1"/>
    </source>
</evidence>